<protein>
    <recommendedName>
        <fullName evidence="5">MYND-type domain-containing protein</fullName>
    </recommendedName>
</protein>
<dbReference type="AlphaFoldDB" id="D8QL82"/>
<keyword evidence="2 4" id="KW-0863">Zinc-finger</keyword>
<dbReference type="VEuPathDB" id="FungiDB:SCHCODRAFT_01164280"/>
<evidence type="ECO:0000256" key="4">
    <source>
        <dbReference type="PROSITE-ProRule" id="PRU00134"/>
    </source>
</evidence>
<proteinExistence type="predicted"/>
<dbReference type="PROSITE" id="PS50865">
    <property type="entry name" value="ZF_MYND_2"/>
    <property type="match status" value="1"/>
</dbReference>
<keyword evidence="7" id="KW-1185">Reference proteome</keyword>
<dbReference type="Pfam" id="PF01753">
    <property type="entry name" value="zf-MYND"/>
    <property type="match status" value="1"/>
</dbReference>
<dbReference type="Proteomes" id="UP000007431">
    <property type="component" value="Unassembled WGS sequence"/>
</dbReference>
<evidence type="ECO:0000256" key="2">
    <source>
        <dbReference type="ARBA" id="ARBA00022771"/>
    </source>
</evidence>
<dbReference type="GeneID" id="9593016"/>
<organism evidence="7">
    <name type="scientific">Schizophyllum commune (strain H4-8 / FGSC 9210)</name>
    <name type="common">Split gill fungus</name>
    <dbReference type="NCBI Taxonomy" id="578458"/>
    <lineage>
        <taxon>Eukaryota</taxon>
        <taxon>Fungi</taxon>
        <taxon>Dikarya</taxon>
        <taxon>Basidiomycota</taxon>
        <taxon>Agaricomycotina</taxon>
        <taxon>Agaricomycetes</taxon>
        <taxon>Agaricomycetidae</taxon>
        <taxon>Agaricales</taxon>
        <taxon>Schizophyllaceae</taxon>
        <taxon>Schizophyllum</taxon>
    </lineage>
</organism>
<dbReference type="InParanoid" id="D8QL82"/>
<name>D8QL82_SCHCM</name>
<dbReference type="SUPFAM" id="SSF144232">
    <property type="entry name" value="HIT/MYND zinc finger-like"/>
    <property type="match status" value="1"/>
</dbReference>
<dbReference type="OrthoDB" id="265717at2759"/>
<accession>D8QL82</accession>
<evidence type="ECO:0000256" key="1">
    <source>
        <dbReference type="ARBA" id="ARBA00022723"/>
    </source>
</evidence>
<dbReference type="EMBL" id="GL377317">
    <property type="protein sequence ID" value="EFI91473.1"/>
    <property type="molecule type" value="Genomic_DNA"/>
</dbReference>
<reference evidence="6 7" key="1">
    <citation type="journal article" date="2010" name="Nat. Biotechnol.">
        <title>Genome sequence of the model mushroom Schizophyllum commune.</title>
        <authorList>
            <person name="Ohm R.A."/>
            <person name="de Jong J.F."/>
            <person name="Lugones L.G."/>
            <person name="Aerts A."/>
            <person name="Kothe E."/>
            <person name="Stajich J.E."/>
            <person name="de Vries R.P."/>
            <person name="Record E."/>
            <person name="Levasseur A."/>
            <person name="Baker S.E."/>
            <person name="Bartholomew K.A."/>
            <person name="Coutinho P.M."/>
            <person name="Erdmann S."/>
            <person name="Fowler T.J."/>
            <person name="Gathman A.C."/>
            <person name="Lombard V."/>
            <person name="Henrissat B."/>
            <person name="Knabe N."/>
            <person name="Kuees U."/>
            <person name="Lilly W.W."/>
            <person name="Lindquist E."/>
            <person name="Lucas S."/>
            <person name="Magnuson J.K."/>
            <person name="Piumi F."/>
            <person name="Raudaskoski M."/>
            <person name="Salamov A."/>
            <person name="Schmutz J."/>
            <person name="Schwarze F.W.M.R."/>
            <person name="vanKuyk P.A."/>
            <person name="Horton J.S."/>
            <person name="Grigoriev I.V."/>
            <person name="Woesten H.A.B."/>
        </authorList>
    </citation>
    <scope>NUCLEOTIDE SEQUENCE [LARGE SCALE GENOMIC DNA]</scope>
    <source>
        <strain evidence="7">H4-8 / FGSC 9210</strain>
    </source>
</reference>
<sequence length="639" mass="72516">MSASTIQELDRLADLILATEEALGADASTSVDTHISKIVRTLSERRPLQKLFAAEPPLDQPYATFGRSGAGEKRLVSLRTAISCLTSLCRLAKSLSCSGLFPFDADFLLSVFAWIDYLLPVGREEALQNLPPARQAWHILSFTHTCLSFLESFIQNLSKERICDVLLSGEERFIAILVQVWMHLPQTLEREGAMQDESAQRIALISRALLPDFCVKVDDALLREHLVAEITRVVQHRPRRYFRVYTSCIRYSLARPITMDERAYFGNLLFALFRHCHVPDFGSPGRMPTGLVSALIDVIYPPHFPARYGVDTLVWCCLPELVSRSTRTLRHAIEHDFFSCLFHVTRTVKDVAVPPALYSALQEISKKPGVVRAFQTALLAFEANRPSEKYPEEVQAVIDAFKRQADFLHGSAELWDSMAICSNAECPNSDDDAPLRACVCGEALYCSRECQRAHWYDGMHKHECPSYNDEFNEHGTLSAACVIQMVWRARYVVEGYCKAALANPAVLRLPLYVTLEWRDHPEKHLQIHVREDYEIPEECISTPQPIIVDFSFDQGGEMRERRLEFFLGGFAGRIRMPFRLLTQAFIYPEGADTPPCLPDLTKRERLFGRQGACETLEYHDYATSVYTSGEDEWTTEESV</sequence>
<feature type="non-terminal residue" evidence="6">
    <location>
        <position position="639"/>
    </location>
</feature>
<dbReference type="RefSeq" id="XP_003026376.1">
    <property type="nucleotide sequence ID" value="XM_003026330.1"/>
</dbReference>
<dbReference type="GO" id="GO:0008270">
    <property type="term" value="F:zinc ion binding"/>
    <property type="evidence" value="ECO:0007669"/>
    <property type="project" value="UniProtKB-KW"/>
</dbReference>
<evidence type="ECO:0000313" key="6">
    <source>
        <dbReference type="EMBL" id="EFI91473.1"/>
    </source>
</evidence>
<keyword evidence="3" id="KW-0862">Zinc</keyword>
<gene>
    <name evidence="6" type="ORF">SCHCODRAFT_114600</name>
</gene>
<evidence type="ECO:0000313" key="7">
    <source>
        <dbReference type="Proteomes" id="UP000007431"/>
    </source>
</evidence>
<dbReference type="HOGENOM" id="CLU_452099_0_0_1"/>
<keyword evidence="1" id="KW-0479">Metal-binding</keyword>
<feature type="domain" description="MYND-type" evidence="5">
    <location>
        <begin position="423"/>
        <end position="464"/>
    </location>
</feature>
<evidence type="ECO:0000256" key="3">
    <source>
        <dbReference type="ARBA" id="ARBA00022833"/>
    </source>
</evidence>
<evidence type="ECO:0000259" key="5">
    <source>
        <dbReference type="PROSITE" id="PS50865"/>
    </source>
</evidence>
<dbReference type="InterPro" id="IPR002893">
    <property type="entry name" value="Znf_MYND"/>
</dbReference>
<dbReference type="Gene3D" id="6.10.140.2220">
    <property type="match status" value="1"/>
</dbReference>
<dbReference type="KEGG" id="scm:SCHCO_01164280"/>